<proteinExistence type="predicted"/>
<reference evidence="3" key="1">
    <citation type="submission" date="2021-01" db="EMBL/GenBank/DDBJ databases">
        <authorList>
            <person name="Corre E."/>
            <person name="Pelletier E."/>
            <person name="Niang G."/>
            <person name="Scheremetjew M."/>
            <person name="Finn R."/>
            <person name="Kale V."/>
            <person name="Holt S."/>
            <person name="Cochrane G."/>
            <person name="Meng A."/>
            <person name="Brown T."/>
            <person name="Cohen L."/>
        </authorList>
    </citation>
    <scope>NUCLEOTIDE SEQUENCE</scope>
    <source>
        <strain evidence="3">NY070348D</strain>
    </source>
</reference>
<dbReference type="InterPro" id="IPR041014">
    <property type="entry name" value="CEL_III_C"/>
</dbReference>
<gene>
    <name evidence="3" type="ORF">QSP1433_LOCUS10087</name>
</gene>
<dbReference type="AlphaFoldDB" id="A0A7S2S4R2"/>
<evidence type="ECO:0000256" key="1">
    <source>
        <dbReference type="SAM" id="SignalP"/>
    </source>
</evidence>
<feature type="domain" description="CEL-III C-terminal" evidence="2">
    <location>
        <begin position="258"/>
        <end position="391"/>
    </location>
</feature>
<sequence>MKVQGMPIALAAIILVVAGKRIEWVNCAREGEICPIPDGQTTLMRVSSASGVSFYREQNGPSFCGNRFFSLVPPGGDVNCSYALHFDDSDGVDKIRWVSSQRSFPAGWFIFDDIAKVRCSYGGKESDIWTMGLPGRTMGFHLGKHMNCEVSPPGSNIQVGGNSSVPFETCATEGQDCILPPNTAGYIVRYGNLGQGTWDGYPGNFVYLNITGMSSIPCNGRIFGNPTDHSPVPNYCQMRPLTLFFAPVGHWVNAQALVAADGGQIEQRIEWGVTSTSTEATTNTWANTLTETIGVELAFGDVTVSSSISMSESYSLAKLTSRAVTKSKQVWRTVSCDVPPGKTVTMFQWVVSANEYLDLGYPAAFNIFSQTTICVEGTKAPKCLPNMCAEDDPSCQTCKQ</sequence>
<protein>
    <recommendedName>
        <fullName evidence="2">CEL-III C-terminal domain-containing protein</fullName>
    </recommendedName>
</protein>
<evidence type="ECO:0000313" key="3">
    <source>
        <dbReference type="EMBL" id="CAD9688995.1"/>
    </source>
</evidence>
<name>A0A7S2S4R2_9STRA</name>
<evidence type="ECO:0000259" key="2">
    <source>
        <dbReference type="Pfam" id="PF18054"/>
    </source>
</evidence>
<feature type="signal peptide" evidence="1">
    <location>
        <begin position="1"/>
        <end position="19"/>
    </location>
</feature>
<accession>A0A7S2S4R2</accession>
<feature type="chain" id="PRO_5030506036" description="CEL-III C-terminal domain-containing protein" evidence="1">
    <location>
        <begin position="20"/>
        <end position="400"/>
    </location>
</feature>
<organism evidence="3">
    <name type="scientific">Mucochytrium quahogii</name>
    <dbReference type="NCBI Taxonomy" id="96639"/>
    <lineage>
        <taxon>Eukaryota</taxon>
        <taxon>Sar</taxon>
        <taxon>Stramenopiles</taxon>
        <taxon>Bigyra</taxon>
        <taxon>Labyrinthulomycetes</taxon>
        <taxon>Thraustochytrida</taxon>
        <taxon>Thraustochytriidae</taxon>
        <taxon>Mucochytrium</taxon>
    </lineage>
</organism>
<dbReference type="EMBL" id="HBHK01016078">
    <property type="protein sequence ID" value="CAD9688995.1"/>
    <property type="molecule type" value="Transcribed_RNA"/>
</dbReference>
<dbReference type="Pfam" id="PF18054">
    <property type="entry name" value="CEL_III_C"/>
    <property type="match status" value="1"/>
</dbReference>
<keyword evidence="1" id="KW-0732">Signal</keyword>